<reference evidence="3" key="1">
    <citation type="journal article" date="2019" name="Int. J. Syst. Evol. Microbiol.">
        <title>The Global Catalogue of Microorganisms (GCM) 10K type strain sequencing project: providing services to taxonomists for standard genome sequencing and annotation.</title>
        <authorList>
            <consortium name="The Broad Institute Genomics Platform"/>
            <consortium name="The Broad Institute Genome Sequencing Center for Infectious Disease"/>
            <person name="Wu L."/>
            <person name="Ma J."/>
        </authorList>
    </citation>
    <scope>NUCLEOTIDE SEQUENCE [LARGE SCALE GENOMIC DNA]</scope>
    <source>
        <strain evidence="3">KCTC 12847</strain>
    </source>
</reference>
<dbReference type="Pfam" id="PF09523">
    <property type="entry name" value="DUF2390"/>
    <property type="match status" value="1"/>
</dbReference>
<dbReference type="EMBL" id="JBHRUH010000004">
    <property type="protein sequence ID" value="MFC3290952.1"/>
    <property type="molecule type" value="Genomic_DNA"/>
</dbReference>
<dbReference type="NCBIfam" id="TIGR02444">
    <property type="entry name" value="TIGR02444 family protein"/>
    <property type="match status" value="1"/>
</dbReference>
<dbReference type="InterPro" id="IPR012659">
    <property type="entry name" value="CHP02444"/>
</dbReference>
<feature type="coiled-coil region" evidence="1">
    <location>
        <begin position="84"/>
        <end position="111"/>
    </location>
</feature>
<comment type="caution">
    <text evidence="2">The sequence shown here is derived from an EMBL/GenBank/DDBJ whole genome shotgun (WGS) entry which is preliminary data.</text>
</comment>
<evidence type="ECO:0000313" key="2">
    <source>
        <dbReference type="EMBL" id="MFC3290952.1"/>
    </source>
</evidence>
<protein>
    <submittedName>
        <fullName evidence="2">TIGR02444 family protein</fullName>
    </submittedName>
</protein>
<evidence type="ECO:0000256" key="1">
    <source>
        <dbReference type="SAM" id="Coils"/>
    </source>
</evidence>
<gene>
    <name evidence="2" type="ORF">ACFOEI_02560</name>
</gene>
<accession>A0ABV7LWK3</accession>
<organism evidence="2 3">
    <name type="scientific">Modicisalibacter luteus</name>
    <dbReference type="NCBI Taxonomy" id="453962"/>
    <lineage>
        <taxon>Bacteria</taxon>
        <taxon>Pseudomonadati</taxon>
        <taxon>Pseudomonadota</taxon>
        <taxon>Gammaproteobacteria</taxon>
        <taxon>Oceanospirillales</taxon>
        <taxon>Halomonadaceae</taxon>
        <taxon>Modicisalibacter</taxon>
    </lineage>
</organism>
<dbReference type="Proteomes" id="UP001595640">
    <property type="component" value="Unassembled WGS sequence"/>
</dbReference>
<keyword evidence="1" id="KW-0175">Coiled coil</keyword>
<name>A0ABV7LWK3_9GAMM</name>
<dbReference type="RefSeq" id="WP_019019149.1">
    <property type="nucleotide sequence ID" value="NZ_BMXD01000006.1"/>
</dbReference>
<proteinExistence type="predicted"/>
<keyword evidence="3" id="KW-1185">Reference proteome</keyword>
<evidence type="ECO:0000313" key="3">
    <source>
        <dbReference type="Proteomes" id="UP001595640"/>
    </source>
</evidence>
<sequence>MSDDSTQLWTYALSLYGRHGVAEACLTLQDEAGADVCELLWTCWLFQRGLRPAEDVEVHLVEVRGWQARYTRPLRAQRRELKSLAVHDENVAQLRETIKQAELLAEREALARLARLAESGHGTCPMRPNDTLEAQLRCLIPALSPATEPALVRLIRAAGAEPMASC</sequence>